<keyword evidence="5" id="KW-0067">ATP-binding</keyword>
<proteinExistence type="predicted"/>
<dbReference type="AlphaFoldDB" id="A0A9D9J2F9"/>
<sequence>MQRRFDAILSDLAARCPAIMEKPVLLAVSGGIDSMCMAELFLHSLTFTDFAVAHCNFHLRGDESDSDEALVRGWAERNGKKFFCTDFDTASYAKSEGLSIEMAARKLRYRWFASLVEEEGFSSVAVAHNANDNVETLMLNLLRGTGIRGITGMKPLSSVPHASSSVALVRPMLKFTRRQIEGFVRARGIVFHEDSTNT</sequence>
<dbReference type="EMBL" id="JADILX010000006">
    <property type="protein sequence ID" value="MBO8484867.1"/>
    <property type="molecule type" value="Genomic_DNA"/>
</dbReference>
<dbReference type="EC" id="6.3.4.19" evidence="1"/>
<dbReference type="NCBIfam" id="TIGR02432">
    <property type="entry name" value="lysidine_TilS_N"/>
    <property type="match status" value="1"/>
</dbReference>
<feature type="non-terminal residue" evidence="8">
    <location>
        <position position="198"/>
    </location>
</feature>
<dbReference type="CDD" id="cd01992">
    <property type="entry name" value="TilS_N"/>
    <property type="match status" value="1"/>
</dbReference>
<evidence type="ECO:0000256" key="4">
    <source>
        <dbReference type="ARBA" id="ARBA00022741"/>
    </source>
</evidence>
<protein>
    <recommendedName>
        <fullName evidence="1">tRNA(Ile)-lysidine synthetase</fullName>
        <ecNumber evidence="1">6.3.4.19</ecNumber>
    </recommendedName>
</protein>
<organism evidence="8 9">
    <name type="scientific">Candidatus Cryptobacteroides excrementavium</name>
    <dbReference type="NCBI Taxonomy" id="2840759"/>
    <lineage>
        <taxon>Bacteria</taxon>
        <taxon>Pseudomonadati</taxon>
        <taxon>Bacteroidota</taxon>
        <taxon>Bacteroidia</taxon>
        <taxon>Bacteroidales</taxon>
        <taxon>Candidatus Cryptobacteroides</taxon>
    </lineage>
</organism>
<keyword evidence="2 8" id="KW-0436">Ligase</keyword>
<evidence type="ECO:0000313" key="8">
    <source>
        <dbReference type="EMBL" id="MBO8484867.1"/>
    </source>
</evidence>
<evidence type="ECO:0000256" key="2">
    <source>
        <dbReference type="ARBA" id="ARBA00022598"/>
    </source>
</evidence>
<dbReference type="InterPro" id="IPR012094">
    <property type="entry name" value="tRNA_Ile_lys_synt"/>
</dbReference>
<dbReference type="InterPro" id="IPR012795">
    <property type="entry name" value="tRNA_Ile_lys_synt_N"/>
</dbReference>
<keyword evidence="4" id="KW-0547">Nucleotide-binding</keyword>
<dbReference type="Gene3D" id="3.40.50.620">
    <property type="entry name" value="HUPs"/>
    <property type="match status" value="1"/>
</dbReference>
<keyword evidence="3" id="KW-0819">tRNA processing</keyword>
<evidence type="ECO:0000256" key="6">
    <source>
        <dbReference type="ARBA" id="ARBA00048539"/>
    </source>
</evidence>
<dbReference type="GO" id="GO:0005524">
    <property type="term" value="F:ATP binding"/>
    <property type="evidence" value="ECO:0007669"/>
    <property type="project" value="UniProtKB-KW"/>
</dbReference>
<gene>
    <name evidence="8" type="primary">tilS</name>
    <name evidence="8" type="ORF">IAB78_00385</name>
</gene>
<dbReference type="SUPFAM" id="SSF52402">
    <property type="entry name" value="Adenine nucleotide alpha hydrolases-like"/>
    <property type="match status" value="1"/>
</dbReference>
<evidence type="ECO:0000259" key="7">
    <source>
        <dbReference type="Pfam" id="PF01171"/>
    </source>
</evidence>
<comment type="catalytic activity">
    <reaction evidence="6">
        <text>cytidine(34) in tRNA(Ile2) + L-lysine + ATP = lysidine(34) in tRNA(Ile2) + AMP + diphosphate + H(+)</text>
        <dbReference type="Rhea" id="RHEA:43744"/>
        <dbReference type="Rhea" id="RHEA-COMP:10625"/>
        <dbReference type="Rhea" id="RHEA-COMP:10670"/>
        <dbReference type="ChEBI" id="CHEBI:15378"/>
        <dbReference type="ChEBI" id="CHEBI:30616"/>
        <dbReference type="ChEBI" id="CHEBI:32551"/>
        <dbReference type="ChEBI" id="CHEBI:33019"/>
        <dbReference type="ChEBI" id="CHEBI:82748"/>
        <dbReference type="ChEBI" id="CHEBI:83665"/>
        <dbReference type="ChEBI" id="CHEBI:456215"/>
        <dbReference type="EC" id="6.3.4.19"/>
    </reaction>
</comment>
<evidence type="ECO:0000256" key="5">
    <source>
        <dbReference type="ARBA" id="ARBA00022840"/>
    </source>
</evidence>
<reference evidence="8" key="1">
    <citation type="submission" date="2020-10" db="EMBL/GenBank/DDBJ databases">
        <authorList>
            <person name="Gilroy R."/>
        </authorList>
    </citation>
    <scope>NUCLEOTIDE SEQUENCE</scope>
    <source>
        <strain evidence="8">B2-16538</strain>
    </source>
</reference>
<name>A0A9D9J2F9_9BACT</name>
<evidence type="ECO:0000256" key="1">
    <source>
        <dbReference type="ARBA" id="ARBA00013267"/>
    </source>
</evidence>
<dbReference type="GO" id="GO:0008033">
    <property type="term" value="P:tRNA processing"/>
    <property type="evidence" value="ECO:0007669"/>
    <property type="project" value="UniProtKB-KW"/>
</dbReference>
<dbReference type="InterPro" id="IPR014729">
    <property type="entry name" value="Rossmann-like_a/b/a_fold"/>
</dbReference>
<dbReference type="GO" id="GO:0032267">
    <property type="term" value="F:tRNA(Ile)-lysidine synthase activity"/>
    <property type="evidence" value="ECO:0007669"/>
    <property type="project" value="UniProtKB-EC"/>
</dbReference>
<comment type="caution">
    <text evidence="8">The sequence shown here is derived from an EMBL/GenBank/DDBJ whole genome shotgun (WGS) entry which is preliminary data.</text>
</comment>
<evidence type="ECO:0000313" key="9">
    <source>
        <dbReference type="Proteomes" id="UP000823750"/>
    </source>
</evidence>
<dbReference type="PANTHER" id="PTHR43033:SF1">
    <property type="entry name" value="TRNA(ILE)-LYSIDINE SYNTHASE-RELATED"/>
    <property type="match status" value="1"/>
</dbReference>
<dbReference type="Proteomes" id="UP000823750">
    <property type="component" value="Unassembled WGS sequence"/>
</dbReference>
<feature type="domain" description="tRNA(Ile)-lysidine/2-thiocytidine synthase N-terminal" evidence="7">
    <location>
        <begin position="24"/>
        <end position="198"/>
    </location>
</feature>
<dbReference type="PANTHER" id="PTHR43033">
    <property type="entry name" value="TRNA(ILE)-LYSIDINE SYNTHASE-RELATED"/>
    <property type="match status" value="1"/>
</dbReference>
<evidence type="ECO:0000256" key="3">
    <source>
        <dbReference type="ARBA" id="ARBA00022694"/>
    </source>
</evidence>
<dbReference type="InterPro" id="IPR011063">
    <property type="entry name" value="TilS/TtcA_N"/>
</dbReference>
<reference evidence="8" key="2">
    <citation type="journal article" date="2021" name="PeerJ">
        <title>Extensive microbial diversity within the chicken gut microbiome revealed by metagenomics and culture.</title>
        <authorList>
            <person name="Gilroy R."/>
            <person name="Ravi A."/>
            <person name="Getino M."/>
            <person name="Pursley I."/>
            <person name="Horton D.L."/>
            <person name="Alikhan N.F."/>
            <person name="Baker D."/>
            <person name="Gharbi K."/>
            <person name="Hall N."/>
            <person name="Watson M."/>
            <person name="Adriaenssens E.M."/>
            <person name="Foster-Nyarko E."/>
            <person name="Jarju S."/>
            <person name="Secka A."/>
            <person name="Antonio M."/>
            <person name="Oren A."/>
            <person name="Chaudhuri R.R."/>
            <person name="La Ragione R."/>
            <person name="Hildebrand F."/>
            <person name="Pallen M.J."/>
        </authorList>
    </citation>
    <scope>NUCLEOTIDE SEQUENCE</scope>
    <source>
        <strain evidence="8">B2-16538</strain>
    </source>
</reference>
<accession>A0A9D9J2F9</accession>
<dbReference type="Pfam" id="PF01171">
    <property type="entry name" value="ATP_bind_3"/>
    <property type="match status" value="1"/>
</dbReference>